<dbReference type="CDD" id="cd16936">
    <property type="entry name" value="HATPase_RsbW-like"/>
    <property type="match status" value="1"/>
</dbReference>
<dbReference type="Proteomes" id="UP000194151">
    <property type="component" value="Chromosome"/>
</dbReference>
<reference evidence="2 3" key="1">
    <citation type="submission" date="2017-05" db="EMBL/GenBank/DDBJ databases">
        <title>Complete and WGS of Bordetella genogroups.</title>
        <authorList>
            <person name="Spilker T."/>
            <person name="LiPuma J."/>
        </authorList>
    </citation>
    <scope>NUCLEOTIDE SEQUENCE [LARGE SCALE GENOMIC DNA]</scope>
    <source>
        <strain evidence="2 3">AU19157</strain>
    </source>
</reference>
<proteinExistence type="predicted"/>
<dbReference type="STRING" id="1416806.CAL12_14965"/>
<feature type="domain" description="Histidine kinase/HSP90-like ATPase" evidence="1">
    <location>
        <begin position="15"/>
        <end position="149"/>
    </location>
</feature>
<name>A0A1W6YLX1_9BORD</name>
<evidence type="ECO:0000313" key="2">
    <source>
        <dbReference type="EMBL" id="ARP81984.1"/>
    </source>
</evidence>
<dbReference type="KEGG" id="bgv:CAL12_14965"/>
<dbReference type="Gene3D" id="3.30.565.10">
    <property type="entry name" value="Histidine kinase-like ATPase, C-terminal domain"/>
    <property type="match status" value="1"/>
</dbReference>
<dbReference type="EMBL" id="CP021108">
    <property type="protein sequence ID" value="ARP81984.1"/>
    <property type="molecule type" value="Genomic_DNA"/>
</dbReference>
<keyword evidence="3" id="KW-1185">Reference proteome</keyword>
<evidence type="ECO:0000313" key="3">
    <source>
        <dbReference type="Proteomes" id="UP000194151"/>
    </source>
</evidence>
<organism evidence="2 3">
    <name type="scientific">Bordetella genomosp. 8</name>
    <dbReference type="NCBI Taxonomy" id="1416806"/>
    <lineage>
        <taxon>Bacteria</taxon>
        <taxon>Pseudomonadati</taxon>
        <taxon>Pseudomonadota</taxon>
        <taxon>Betaproteobacteria</taxon>
        <taxon>Burkholderiales</taxon>
        <taxon>Alcaligenaceae</taxon>
        <taxon>Bordetella</taxon>
    </lineage>
</organism>
<dbReference type="AlphaFoldDB" id="A0A1W6YLX1"/>
<dbReference type="OrthoDB" id="327549at2"/>
<dbReference type="Pfam" id="PF13581">
    <property type="entry name" value="HATPase_c_2"/>
    <property type="match status" value="1"/>
</dbReference>
<evidence type="ECO:0000259" key="1">
    <source>
        <dbReference type="Pfam" id="PF13581"/>
    </source>
</evidence>
<accession>A0A1W6YLX1</accession>
<protein>
    <recommendedName>
        <fullName evidence="1">Histidine kinase/HSP90-like ATPase domain-containing protein</fullName>
    </recommendedName>
</protein>
<gene>
    <name evidence="2" type="ORF">CAL12_14965</name>
</gene>
<dbReference type="RefSeq" id="WP_086065243.1">
    <property type="nucleotide sequence ID" value="NZ_CP021108.1"/>
</dbReference>
<dbReference type="InterPro" id="IPR003594">
    <property type="entry name" value="HATPase_dom"/>
</dbReference>
<dbReference type="InterPro" id="IPR036890">
    <property type="entry name" value="HATPase_C_sf"/>
</dbReference>
<sequence length="153" mass="16614">MAEASDTLRLVPGHDSVGPAMQWLEAIADRESWPARSRFALTLGMDEALTNVLSYAFGATEADAASTPTDAAAAAAPAVVLAYRRLGDDLYLEIADNGRPYDPTAWSPAPLARTLDEAMPGGQGVRLMRHYLKDLRYRRDDGWNRLTLVASHG</sequence>